<evidence type="ECO:0000256" key="2">
    <source>
        <dbReference type="ARBA" id="ARBA00009810"/>
    </source>
</evidence>
<evidence type="ECO:0000259" key="16">
    <source>
        <dbReference type="Pfam" id="PF00593"/>
    </source>
</evidence>
<evidence type="ECO:0000256" key="1">
    <source>
        <dbReference type="ARBA" id="ARBA00004571"/>
    </source>
</evidence>
<dbReference type="InterPro" id="IPR037066">
    <property type="entry name" value="Plug_dom_sf"/>
</dbReference>
<dbReference type="STRING" id="1642646.ING2E5A_0955"/>
<name>A0A1G4G5I5_9BACT</name>
<dbReference type="InterPro" id="IPR012910">
    <property type="entry name" value="Plug_dom"/>
</dbReference>
<keyword evidence="7" id="KW-0732">Signal</keyword>
<evidence type="ECO:0000313" key="18">
    <source>
        <dbReference type="EMBL" id="SCM56595.1"/>
    </source>
</evidence>
<dbReference type="Gene3D" id="2.40.170.20">
    <property type="entry name" value="TonB-dependent receptor, beta-barrel domain"/>
    <property type="match status" value="1"/>
</dbReference>
<evidence type="ECO:0000259" key="17">
    <source>
        <dbReference type="Pfam" id="PF07715"/>
    </source>
</evidence>
<keyword evidence="10 15" id="KW-0798">TonB box</keyword>
<dbReference type="Pfam" id="PF07715">
    <property type="entry name" value="Plug"/>
    <property type="match status" value="1"/>
</dbReference>
<dbReference type="InterPro" id="IPR008969">
    <property type="entry name" value="CarboxyPept-like_regulatory"/>
</dbReference>
<dbReference type="Gene3D" id="2.60.40.1120">
    <property type="entry name" value="Carboxypeptidase-like, regulatory domain"/>
    <property type="match status" value="1"/>
</dbReference>
<evidence type="ECO:0000256" key="9">
    <source>
        <dbReference type="ARBA" id="ARBA00023065"/>
    </source>
</evidence>
<comment type="subcellular location">
    <subcellularLocation>
        <location evidence="1 14">Cell outer membrane</location>
        <topology evidence="1 14">Multi-pass membrane protein</topology>
    </subcellularLocation>
</comment>
<keyword evidence="13 14" id="KW-0998">Cell outer membrane</keyword>
<proteinExistence type="inferred from homology"/>
<keyword evidence="6 14" id="KW-0812">Transmembrane</keyword>
<dbReference type="InterPro" id="IPR010917">
    <property type="entry name" value="TonB_rcpt_CS"/>
</dbReference>
<keyword evidence="3 14" id="KW-0813">Transport</keyword>
<dbReference type="GO" id="GO:0038023">
    <property type="term" value="F:signaling receptor activity"/>
    <property type="evidence" value="ECO:0007669"/>
    <property type="project" value="InterPro"/>
</dbReference>
<evidence type="ECO:0000256" key="10">
    <source>
        <dbReference type="ARBA" id="ARBA00023077"/>
    </source>
</evidence>
<sequence length="803" mass="89847">MINKIVLSIIAGLLASTLTLFSQRESHLLTGKVTDEKYKELVGATIYFEELGIGGSTDISGNFRIEQIPAGRHRVVVSYMGYRSDTREIEFQRGKQHREENFNLQPDDRLLLEVEVFGVRRERPEKMEALTRIPLRLDEQVQSVSVISQKMITEQGAMTLNDAVRNAPGLGTFATYGNTSESITSRGYRGIPVVKNGVRIHSDFRGQGFLSDMQGVETVQVLRGSAAIAQGIGNDIGSAGGVVNVATKTPRFINRGNLGVRMGSWGQFRPTFDLQRVLDARGHTAFRINGAYEQADNYRKHVSKDRVYLNPSFAWNPDDKTNVVLEMDYLHDSRTPDQGTVNLSADSVNNIYKMPHDRFLGFSTDRQFTNTLTYMTHLTRDLGNGFTVRLAYAGADLNLRSIRGHAAALRSAATTGNYNLRSRSYSGSRRSDKNGVFQADLIGKDILTGSVKHTFNVGFDYRWTDVATISTNSVIVDTVDVLQPISNILPDVTLKDGDPTTSQTYSYGLLLQEVMTFNRYLKLSLGLRYSQVNGLSDNVVSSTGGDVWDPLFGIIITPIENINFFASYTTTTSLRGAADLLEDRVTPVGPTREKQVEAGMKTEWFDNRLRFNATYFHILNNNLTYALLNESGQNTGYYMKAGNLKRKGVELELTGRLLKNLDVVGGYSYLDAAYHDSPYYHEESAPMNTAKHTANGWINYTLFDGLLRNLSFGLGIYYVGERPLAEYTYQVIPGHAIQPNTPPFLADAYSTVNAQVGYRFRNYRVRLFMNNLLNSTGYTAYYRGGYLNPTDPRNFSVALNYQF</sequence>
<dbReference type="EMBL" id="LT608328">
    <property type="protein sequence ID" value="SCM56595.1"/>
    <property type="molecule type" value="Genomic_DNA"/>
</dbReference>
<protein>
    <submittedName>
        <fullName evidence="18">Ferrioxamine B receptor</fullName>
    </submittedName>
</protein>
<dbReference type="InterPro" id="IPR000531">
    <property type="entry name" value="Beta-barrel_TonB"/>
</dbReference>
<evidence type="ECO:0000256" key="14">
    <source>
        <dbReference type="PROSITE-ProRule" id="PRU01360"/>
    </source>
</evidence>
<dbReference type="CDD" id="cd01347">
    <property type="entry name" value="ligand_gated_channel"/>
    <property type="match status" value="1"/>
</dbReference>
<dbReference type="GO" id="GO:0009279">
    <property type="term" value="C:cell outer membrane"/>
    <property type="evidence" value="ECO:0007669"/>
    <property type="project" value="UniProtKB-SubCell"/>
</dbReference>
<organism evidence="18 19">
    <name type="scientific">Petrimonas mucosa</name>
    <dbReference type="NCBI Taxonomy" id="1642646"/>
    <lineage>
        <taxon>Bacteria</taxon>
        <taxon>Pseudomonadati</taxon>
        <taxon>Bacteroidota</taxon>
        <taxon>Bacteroidia</taxon>
        <taxon>Bacteroidales</taxon>
        <taxon>Dysgonomonadaceae</taxon>
        <taxon>Petrimonas</taxon>
    </lineage>
</organism>
<dbReference type="Proteomes" id="UP000178485">
    <property type="component" value="Chromosome i"/>
</dbReference>
<dbReference type="InterPro" id="IPR039426">
    <property type="entry name" value="TonB-dep_rcpt-like"/>
</dbReference>
<gene>
    <name evidence="18" type="primary">foxA</name>
    <name evidence="18" type="ORF">ING2E5A_0955</name>
</gene>
<keyword evidence="9" id="KW-0406">Ion transport</keyword>
<evidence type="ECO:0000256" key="11">
    <source>
        <dbReference type="ARBA" id="ARBA00023136"/>
    </source>
</evidence>
<dbReference type="Pfam" id="PF00593">
    <property type="entry name" value="TonB_dep_Rec_b-barrel"/>
    <property type="match status" value="1"/>
</dbReference>
<dbReference type="PANTHER" id="PTHR32552">
    <property type="entry name" value="FERRICHROME IRON RECEPTOR-RELATED"/>
    <property type="match status" value="1"/>
</dbReference>
<evidence type="ECO:0000256" key="7">
    <source>
        <dbReference type="ARBA" id="ARBA00022729"/>
    </source>
</evidence>
<keyword evidence="8" id="KW-0408">Iron</keyword>
<dbReference type="SUPFAM" id="SSF49464">
    <property type="entry name" value="Carboxypeptidase regulatory domain-like"/>
    <property type="match status" value="1"/>
</dbReference>
<dbReference type="AlphaFoldDB" id="A0A1G4G5I5"/>
<evidence type="ECO:0000256" key="15">
    <source>
        <dbReference type="RuleBase" id="RU003357"/>
    </source>
</evidence>
<feature type="domain" description="TonB-dependent receptor plug" evidence="17">
    <location>
        <begin position="138"/>
        <end position="233"/>
    </location>
</feature>
<evidence type="ECO:0000313" key="19">
    <source>
        <dbReference type="Proteomes" id="UP000178485"/>
    </source>
</evidence>
<dbReference type="Pfam" id="PF13715">
    <property type="entry name" value="CarbopepD_reg_2"/>
    <property type="match status" value="1"/>
</dbReference>
<dbReference type="RefSeq" id="WP_154670028.1">
    <property type="nucleotide sequence ID" value="NZ_LT608328.1"/>
</dbReference>
<dbReference type="InterPro" id="IPR010105">
    <property type="entry name" value="TonB_sidphr_rcpt"/>
</dbReference>
<evidence type="ECO:0000256" key="4">
    <source>
        <dbReference type="ARBA" id="ARBA00022452"/>
    </source>
</evidence>
<keyword evidence="11 14" id="KW-0472">Membrane</keyword>
<dbReference type="PANTHER" id="PTHR32552:SF68">
    <property type="entry name" value="FERRICHROME OUTER MEMBRANE TRANSPORTER_PHAGE RECEPTOR"/>
    <property type="match status" value="1"/>
</dbReference>
<dbReference type="PROSITE" id="PS01156">
    <property type="entry name" value="TONB_DEPENDENT_REC_2"/>
    <property type="match status" value="1"/>
</dbReference>
<dbReference type="GO" id="GO:0015344">
    <property type="term" value="F:siderophore uptake transmembrane transporter activity"/>
    <property type="evidence" value="ECO:0007669"/>
    <property type="project" value="TreeGrafter"/>
</dbReference>
<accession>A0A1G4G5I5</accession>
<dbReference type="KEGG" id="pmuc:ING2E5A_0955"/>
<keyword evidence="4 14" id="KW-1134">Transmembrane beta strand</keyword>
<evidence type="ECO:0000256" key="8">
    <source>
        <dbReference type="ARBA" id="ARBA00023004"/>
    </source>
</evidence>
<evidence type="ECO:0000256" key="3">
    <source>
        <dbReference type="ARBA" id="ARBA00022448"/>
    </source>
</evidence>
<keyword evidence="12 18" id="KW-0675">Receptor</keyword>
<dbReference type="Gene3D" id="2.170.130.10">
    <property type="entry name" value="TonB-dependent receptor, plug domain"/>
    <property type="match status" value="1"/>
</dbReference>
<keyword evidence="5" id="KW-0410">Iron transport</keyword>
<keyword evidence="19" id="KW-1185">Reference proteome</keyword>
<reference evidence="18 19" key="1">
    <citation type="submission" date="2016-08" db="EMBL/GenBank/DDBJ databases">
        <authorList>
            <person name="Seilhamer J.J."/>
        </authorList>
    </citation>
    <scope>NUCLEOTIDE SEQUENCE [LARGE SCALE GENOMIC DNA]</scope>
    <source>
        <strain evidence="18">ING2-E5A</strain>
    </source>
</reference>
<evidence type="ECO:0000256" key="6">
    <source>
        <dbReference type="ARBA" id="ARBA00022692"/>
    </source>
</evidence>
<dbReference type="InterPro" id="IPR036942">
    <property type="entry name" value="Beta-barrel_TonB_sf"/>
</dbReference>
<evidence type="ECO:0000256" key="5">
    <source>
        <dbReference type="ARBA" id="ARBA00022496"/>
    </source>
</evidence>
<dbReference type="PROSITE" id="PS52016">
    <property type="entry name" value="TONB_DEPENDENT_REC_3"/>
    <property type="match status" value="1"/>
</dbReference>
<dbReference type="GO" id="GO:0015891">
    <property type="term" value="P:siderophore transport"/>
    <property type="evidence" value="ECO:0007669"/>
    <property type="project" value="InterPro"/>
</dbReference>
<evidence type="ECO:0000256" key="13">
    <source>
        <dbReference type="ARBA" id="ARBA00023237"/>
    </source>
</evidence>
<dbReference type="NCBIfam" id="TIGR01783">
    <property type="entry name" value="TonB-siderophor"/>
    <property type="match status" value="1"/>
</dbReference>
<dbReference type="SUPFAM" id="SSF56935">
    <property type="entry name" value="Porins"/>
    <property type="match status" value="1"/>
</dbReference>
<comment type="similarity">
    <text evidence="2 14 15">Belongs to the TonB-dependent receptor family.</text>
</comment>
<feature type="domain" description="TonB-dependent receptor-like beta-barrel" evidence="16">
    <location>
        <begin position="315"/>
        <end position="772"/>
    </location>
</feature>
<evidence type="ECO:0000256" key="12">
    <source>
        <dbReference type="ARBA" id="ARBA00023170"/>
    </source>
</evidence>